<dbReference type="Pfam" id="PF12796">
    <property type="entry name" value="Ank_2"/>
    <property type="match status" value="1"/>
</dbReference>
<gene>
    <name evidence="3" type="ORF">M427DRAFT_65570</name>
</gene>
<keyword evidence="2" id="KW-0040">ANK repeat</keyword>
<keyword evidence="1" id="KW-0677">Repeat</keyword>
<proteinExistence type="predicted"/>
<dbReference type="SMART" id="SM00248">
    <property type="entry name" value="ANK"/>
    <property type="match status" value="7"/>
</dbReference>
<sequence>MVNALWIVNGVMEILGSAIAPFKPELLVEGEFTVPGRHYARRWALFCLSMGVSSVLLAFHSPSEGSRAAAWGWVIYHGTMTVQRAVEPSNRALGIPIHLGLGVYNNKIFPLLDLPPELLVTISTLWTTDRLGLPTHSVSRKAARILRDPSAIAKRAARRFGGWTGALAAELWRPDFPQAQDWGDARFNAEVSLERRERRDLPVIREIVKKLLSTSTATPSEAQPKWTNTLCIACVWDDDVRLARLALQEGFFARSPDQTAIQCREWLRRACQYGREGVVHLLLAKSVDFRVSVDDSWALLRRLCDAGTVFRLQMVPHLFSKDKGALATQVNTFLRVACEYGEVDMVAFLIDECGADIHADDDAALRAATAGRSQGHVTVAEMLVERGADVNAGSGLALVQVIRGGNMRLVQLFLDNNPDLRAYGGPALLAACCVDATITRLLLERGVSPNAMHPRSGNSALCHVVSRGAETKHRIIDNPFTPTRHKFWLSCAHPRDTEVLELLLEYGADIHWNHDRALRRAVWHHVCTEVVELLLAHGADPMAAGGDAIRLAKELGRSETVRVLQKAVKERQGDVKTRKLFGRIRKK</sequence>
<dbReference type="PANTHER" id="PTHR24198">
    <property type="entry name" value="ANKYRIN REPEAT AND PROTEIN KINASE DOMAIN-CONTAINING PROTEIN"/>
    <property type="match status" value="1"/>
</dbReference>
<accession>A0A139AXS0</accession>
<dbReference type="InterPro" id="IPR036770">
    <property type="entry name" value="Ankyrin_rpt-contain_sf"/>
</dbReference>
<dbReference type="STRING" id="1344416.A0A139AXS0"/>
<name>A0A139AXS0_GONPJ</name>
<dbReference type="OrthoDB" id="2121862at2759"/>
<keyword evidence="4" id="KW-1185">Reference proteome</keyword>
<dbReference type="SUPFAM" id="SSF48403">
    <property type="entry name" value="Ankyrin repeat"/>
    <property type="match status" value="1"/>
</dbReference>
<evidence type="ECO:0000256" key="2">
    <source>
        <dbReference type="ARBA" id="ARBA00023043"/>
    </source>
</evidence>
<evidence type="ECO:0000313" key="3">
    <source>
        <dbReference type="EMBL" id="KXS21542.1"/>
    </source>
</evidence>
<dbReference type="Gene3D" id="1.25.40.20">
    <property type="entry name" value="Ankyrin repeat-containing domain"/>
    <property type="match status" value="2"/>
</dbReference>
<protein>
    <submittedName>
        <fullName evidence="3">Ankyrin</fullName>
    </submittedName>
</protein>
<evidence type="ECO:0000256" key="1">
    <source>
        <dbReference type="ARBA" id="ARBA00022737"/>
    </source>
</evidence>
<reference evidence="3 4" key="1">
    <citation type="journal article" date="2015" name="Genome Biol. Evol.">
        <title>Phylogenomic analyses indicate that early fungi evolved digesting cell walls of algal ancestors of land plants.</title>
        <authorList>
            <person name="Chang Y."/>
            <person name="Wang S."/>
            <person name="Sekimoto S."/>
            <person name="Aerts A.L."/>
            <person name="Choi C."/>
            <person name="Clum A."/>
            <person name="LaButti K.M."/>
            <person name="Lindquist E.A."/>
            <person name="Yee Ngan C."/>
            <person name="Ohm R.A."/>
            <person name="Salamov A.A."/>
            <person name="Grigoriev I.V."/>
            <person name="Spatafora J.W."/>
            <person name="Berbee M.L."/>
        </authorList>
    </citation>
    <scope>NUCLEOTIDE SEQUENCE [LARGE SCALE GENOMIC DNA]</scope>
    <source>
        <strain evidence="3 4">JEL478</strain>
    </source>
</reference>
<dbReference type="AlphaFoldDB" id="A0A139AXS0"/>
<evidence type="ECO:0000313" key="4">
    <source>
        <dbReference type="Proteomes" id="UP000070544"/>
    </source>
</evidence>
<dbReference type="Proteomes" id="UP000070544">
    <property type="component" value="Unassembled WGS sequence"/>
</dbReference>
<dbReference type="PANTHER" id="PTHR24198:SF165">
    <property type="entry name" value="ANKYRIN REPEAT-CONTAINING PROTEIN-RELATED"/>
    <property type="match status" value="1"/>
</dbReference>
<dbReference type="EMBL" id="KQ965732">
    <property type="protein sequence ID" value="KXS21542.1"/>
    <property type="molecule type" value="Genomic_DNA"/>
</dbReference>
<dbReference type="InterPro" id="IPR002110">
    <property type="entry name" value="Ankyrin_rpt"/>
</dbReference>
<organism evidence="3 4">
    <name type="scientific">Gonapodya prolifera (strain JEL478)</name>
    <name type="common">Monoblepharis prolifera</name>
    <dbReference type="NCBI Taxonomy" id="1344416"/>
    <lineage>
        <taxon>Eukaryota</taxon>
        <taxon>Fungi</taxon>
        <taxon>Fungi incertae sedis</taxon>
        <taxon>Chytridiomycota</taxon>
        <taxon>Chytridiomycota incertae sedis</taxon>
        <taxon>Monoblepharidomycetes</taxon>
        <taxon>Monoblepharidales</taxon>
        <taxon>Gonapodyaceae</taxon>
        <taxon>Gonapodya</taxon>
    </lineage>
</organism>